<keyword evidence="1" id="KW-0472">Membrane</keyword>
<protein>
    <submittedName>
        <fullName evidence="2">Uncharacterized protein</fullName>
    </submittedName>
</protein>
<accession>A0A8A1LHC2</accession>
<proteinExistence type="predicted"/>
<gene>
    <name evidence="2" type="ORF">I7I53_06417</name>
</gene>
<feature type="transmembrane region" description="Helical" evidence="1">
    <location>
        <begin position="33"/>
        <end position="51"/>
    </location>
</feature>
<name>A0A8A1LHC2_AJEC8</name>
<keyword evidence="1" id="KW-1133">Transmembrane helix</keyword>
<dbReference type="EMBL" id="CP069103">
    <property type="protein sequence ID" value="QSS51167.1"/>
    <property type="molecule type" value="Genomic_DNA"/>
</dbReference>
<reference evidence="2" key="1">
    <citation type="submission" date="2021-01" db="EMBL/GenBank/DDBJ databases">
        <title>Chromosome-level genome assembly of a human fungal pathogen reveals clustering of transcriptionally co-regulated genes.</title>
        <authorList>
            <person name="Voorhies M."/>
            <person name="Cohen S."/>
            <person name="Shea T.P."/>
            <person name="Petrus S."/>
            <person name="Munoz J.F."/>
            <person name="Poplawski S."/>
            <person name="Goldman W.E."/>
            <person name="Michael T."/>
            <person name="Cuomo C.A."/>
            <person name="Sil A."/>
            <person name="Beyhan S."/>
        </authorList>
    </citation>
    <scope>NUCLEOTIDE SEQUENCE</scope>
    <source>
        <strain evidence="2">H88</strain>
    </source>
</reference>
<evidence type="ECO:0000256" key="1">
    <source>
        <dbReference type="SAM" id="Phobius"/>
    </source>
</evidence>
<sequence length="59" mass="6748">MLLLVHDRKLQSAAVEGNCTKGMNDLDQTIKRYLFKQLAIIIVVIIIYHYHEGIHVSLA</sequence>
<dbReference type="Proteomes" id="UP000663419">
    <property type="component" value="Chromosome 2"/>
</dbReference>
<evidence type="ECO:0000313" key="2">
    <source>
        <dbReference type="EMBL" id="QSS51167.1"/>
    </source>
</evidence>
<keyword evidence="1" id="KW-0812">Transmembrane</keyword>
<dbReference type="AlphaFoldDB" id="A0A8A1LHC2"/>
<evidence type="ECO:0000313" key="3">
    <source>
        <dbReference type="Proteomes" id="UP000663419"/>
    </source>
</evidence>
<dbReference type="VEuPathDB" id="FungiDB:I7I53_06417"/>
<organism evidence="2 3">
    <name type="scientific">Ajellomyces capsulatus (strain H88)</name>
    <name type="common">Darling's disease fungus</name>
    <name type="synonym">Histoplasma capsulatum</name>
    <dbReference type="NCBI Taxonomy" id="544711"/>
    <lineage>
        <taxon>Eukaryota</taxon>
        <taxon>Fungi</taxon>
        <taxon>Dikarya</taxon>
        <taxon>Ascomycota</taxon>
        <taxon>Pezizomycotina</taxon>
        <taxon>Eurotiomycetes</taxon>
        <taxon>Eurotiomycetidae</taxon>
        <taxon>Onygenales</taxon>
        <taxon>Ajellomycetaceae</taxon>
        <taxon>Histoplasma</taxon>
    </lineage>
</organism>